<organism evidence="2 3">
    <name type="scientific">Cirrhinus mrigala</name>
    <name type="common">Mrigala</name>
    <dbReference type="NCBI Taxonomy" id="683832"/>
    <lineage>
        <taxon>Eukaryota</taxon>
        <taxon>Metazoa</taxon>
        <taxon>Chordata</taxon>
        <taxon>Craniata</taxon>
        <taxon>Vertebrata</taxon>
        <taxon>Euteleostomi</taxon>
        <taxon>Actinopterygii</taxon>
        <taxon>Neopterygii</taxon>
        <taxon>Teleostei</taxon>
        <taxon>Ostariophysi</taxon>
        <taxon>Cypriniformes</taxon>
        <taxon>Cyprinidae</taxon>
        <taxon>Labeoninae</taxon>
        <taxon>Labeonini</taxon>
        <taxon>Cirrhinus</taxon>
    </lineage>
</organism>
<feature type="non-terminal residue" evidence="2">
    <location>
        <position position="120"/>
    </location>
</feature>
<sequence length="120" mass="13399">MQQEIDVALTTQELNSSPTTTPAERCENIDNTDVIYIGSNIEPEMSLPYSSNLDDSALDDSNTITFATEDIFNVEDQSLDDTLPDISLLNDIAHSEKIKRILVVHRGHVLPELNAHFLDE</sequence>
<feature type="compositionally biased region" description="Polar residues" evidence="1">
    <location>
        <begin position="1"/>
        <end position="22"/>
    </location>
</feature>
<feature type="region of interest" description="Disordered" evidence="1">
    <location>
        <begin position="1"/>
        <end position="25"/>
    </location>
</feature>
<protein>
    <submittedName>
        <fullName evidence="2">Uncharacterized protein</fullName>
    </submittedName>
</protein>
<dbReference type="Proteomes" id="UP001529510">
    <property type="component" value="Unassembled WGS sequence"/>
</dbReference>
<name>A0ABD0MUD6_CIRMR</name>
<dbReference type="AlphaFoldDB" id="A0ABD0MUD6"/>
<evidence type="ECO:0000313" key="3">
    <source>
        <dbReference type="Proteomes" id="UP001529510"/>
    </source>
</evidence>
<evidence type="ECO:0000256" key="1">
    <source>
        <dbReference type="SAM" id="MobiDB-lite"/>
    </source>
</evidence>
<proteinExistence type="predicted"/>
<evidence type="ECO:0000313" key="2">
    <source>
        <dbReference type="EMBL" id="KAL0153634.1"/>
    </source>
</evidence>
<keyword evidence="3" id="KW-1185">Reference proteome</keyword>
<comment type="caution">
    <text evidence="2">The sequence shown here is derived from an EMBL/GenBank/DDBJ whole genome shotgun (WGS) entry which is preliminary data.</text>
</comment>
<accession>A0ABD0MUD6</accession>
<gene>
    <name evidence="2" type="ORF">M9458_051065</name>
</gene>
<reference evidence="2 3" key="1">
    <citation type="submission" date="2024-05" db="EMBL/GenBank/DDBJ databases">
        <title>Genome sequencing and assembly of Indian major carp, Cirrhinus mrigala (Hamilton, 1822).</title>
        <authorList>
            <person name="Mohindra V."/>
            <person name="Chowdhury L.M."/>
            <person name="Lal K."/>
            <person name="Jena J.K."/>
        </authorList>
    </citation>
    <scope>NUCLEOTIDE SEQUENCE [LARGE SCALE GENOMIC DNA]</scope>
    <source>
        <strain evidence="2">CM1030</strain>
        <tissue evidence="2">Blood</tissue>
    </source>
</reference>
<dbReference type="EMBL" id="JAMKFB020000088">
    <property type="protein sequence ID" value="KAL0153634.1"/>
    <property type="molecule type" value="Genomic_DNA"/>
</dbReference>